<feature type="compositionally biased region" description="Basic and acidic residues" evidence="1">
    <location>
        <begin position="90"/>
        <end position="103"/>
    </location>
</feature>
<reference evidence="2 3" key="1">
    <citation type="submission" date="2024-09" db="EMBL/GenBank/DDBJ databases">
        <authorList>
            <person name="D'Angelo T."/>
        </authorList>
    </citation>
    <scope>NUCLEOTIDE SEQUENCE [LARGE SCALE GENOMIC DNA]</scope>
    <source>
        <strain evidence="2">SAG AM-320-E07</strain>
    </source>
</reference>
<feature type="region of interest" description="Disordered" evidence="1">
    <location>
        <begin position="79"/>
        <end position="103"/>
    </location>
</feature>
<sequence length="103" mass="11818">MSPAVRKQIDELADLSVAELREEYVAVFGETTRSRHKRFLQKRIAWGLQANEQGGLSERALRRARELARDADLRLLAPKPGKTTTRKFIPSHDRRLPDLGARR</sequence>
<accession>A0ABV6YKJ5</accession>
<evidence type="ECO:0000256" key="1">
    <source>
        <dbReference type="SAM" id="MobiDB-lite"/>
    </source>
</evidence>
<comment type="caution">
    <text evidence="2">The sequence shown here is derived from an EMBL/GenBank/DDBJ whole genome shotgun (WGS) entry which is preliminary data.</text>
</comment>
<dbReference type="Proteomes" id="UP001593833">
    <property type="component" value="Unassembled WGS sequence"/>
</dbReference>
<organism evidence="2 3">
    <name type="scientific">Eiseniibacteriota bacterium</name>
    <dbReference type="NCBI Taxonomy" id="2212470"/>
    <lineage>
        <taxon>Bacteria</taxon>
        <taxon>Candidatus Eiseniibacteriota</taxon>
    </lineage>
</organism>
<keyword evidence="3" id="KW-1185">Reference proteome</keyword>
<evidence type="ECO:0000313" key="3">
    <source>
        <dbReference type="Proteomes" id="UP001593833"/>
    </source>
</evidence>
<dbReference type="InterPro" id="IPR021322">
    <property type="entry name" value="DUF2924"/>
</dbReference>
<proteinExistence type="predicted"/>
<evidence type="ECO:0000313" key="2">
    <source>
        <dbReference type="EMBL" id="MFC1572850.1"/>
    </source>
</evidence>
<gene>
    <name evidence="2" type="ORF">ACFL6M_04545</name>
</gene>
<dbReference type="EMBL" id="JBHPKH010000044">
    <property type="protein sequence ID" value="MFC1572850.1"/>
    <property type="molecule type" value="Genomic_DNA"/>
</dbReference>
<dbReference type="Pfam" id="PF11149">
    <property type="entry name" value="DUF2924"/>
    <property type="match status" value="1"/>
</dbReference>
<name>A0ABV6YKJ5_UNCEI</name>
<protein>
    <submittedName>
        <fullName evidence="2">DUF2924 domain-containing protein</fullName>
    </submittedName>
</protein>